<gene>
    <name evidence="1" type="ORF">FNK824_LOCUS36367</name>
</gene>
<comment type="caution">
    <text evidence="1">The sequence shown here is derived from an EMBL/GenBank/DDBJ whole genome shotgun (WGS) entry which is preliminary data.</text>
</comment>
<proteinExistence type="predicted"/>
<sequence>MYGYNTHIARELKSDLWIEEHVSGGLN</sequence>
<evidence type="ECO:0000313" key="2">
    <source>
        <dbReference type="Proteomes" id="UP000663874"/>
    </source>
</evidence>
<feature type="non-terminal residue" evidence="1">
    <location>
        <position position="27"/>
    </location>
</feature>
<reference evidence="1" key="1">
    <citation type="submission" date="2021-02" db="EMBL/GenBank/DDBJ databases">
        <authorList>
            <person name="Nowell W R."/>
        </authorList>
    </citation>
    <scope>NUCLEOTIDE SEQUENCE</scope>
</reference>
<dbReference type="EMBL" id="CAJOBE010016715">
    <property type="protein sequence ID" value="CAF4203155.1"/>
    <property type="molecule type" value="Genomic_DNA"/>
</dbReference>
<protein>
    <submittedName>
        <fullName evidence="1">Uncharacterized protein</fullName>
    </submittedName>
</protein>
<dbReference type="Proteomes" id="UP000663874">
    <property type="component" value="Unassembled WGS sequence"/>
</dbReference>
<evidence type="ECO:0000313" key="1">
    <source>
        <dbReference type="EMBL" id="CAF4203155.1"/>
    </source>
</evidence>
<dbReference type="AlphaFoldDB" id="A0A820B9U3"/>
<organism evidence="1 2">
    <name type="scientific">Rotaria sordida</name>
    <dbReference type="NCBI Taxonomy" id="392033"/>
    <lineage>
        <taxon>Eukaryota</taxon>
        <taxon>Metazoa</taxon>
        <taxon>Spiralia</taxon>
        <taxon>Gnathifera</taxon>
        <taxon>Rotifera</taxon>
        <taxon>Eurotatoria</taxon>
        <taxon>Bdelloidea</taxon>
        <taxon>Philodinida</taxon>
        <taxon>Philodinidae</taxon>
        <taxon>Rotaria</taxon>
    </lineage>
</organism>
<name>A0A820B9U3_9BILA</name>
<accession>A0A820B9U3</accession>